<gene>
    <name evidence="1" type="ORF">FOA19_19090</name>
</gene>
<dbReference type="OrthoDB" id="853742at2"/>
<evidence type="ECO:0000313" key="1">
    <source>
        <dbReference type="EMBL" id="KAA3436498.1"/>
    </source>
</evidence>
<sequence length="134" mass="14573">MLHQVFRKIASPFKFSLMGVMLLWALTLPGQEVEVYKFLLSFTTGKPAPASSYLERGTGKLSAAEVQQEALHAFKEARPAKAPLLKLSPALLARSEEGLTPLLVASFQLSSPTFPGEAFVQAKYLLTSLQPNAP</sequence>
<dbReference type="RefSeq" id="WP_149092440.1">
    <property type="nucleotide sequence ID" value="NZ_VKKY01000003.1"/>
</dbReference>
<dbReference type="Proteomes" id="UP000324133">
    <property type="component" value="Unassembled WGS sequence"/>
</dbReference>
<protein>
    <submittedName>
        <fullName evidence="1">Uncharacterized protein</fullName>
    </submittedName>
</protein>
<comment type="caution">
    <text evidence="1">The sequence shown here is derived from an EMBL/GenBank/DDBJ whole genome shotgun (WGS) entry which is preliminary data.</text>
</comment>
<evidence type="ECO:0000313" key="2">
    <source>
        <dbReference type="Proteomes" id="UP000324133"/>
    </source>
</evidence>
<proteinExistence type="predicted"/>
<keyword evidence="2" id="KW-1185">Reference proteome</keyword>
<name>A0A5B6T8K7_9BACT</name>
<accession>A0A5B6T8K7</accession>
<dbReference type="AlphaFoldDB" id="A0A5B6T8K7"/>
<dbReference type="EMBL" id="VKKY01000003">
    <property type="protein sequence ID" value="KAA3436498.1"/>
    <property type="molecule type" value="Genomic_DNA"/>
</dbReference>
<organism evidence="1 2">
    <name type="scientific">Rufibacter hautae</name>
    <dbReference type="NCBI Taxonomy" id="2595005"/>
    <lineage>
        <taxon>Bacteria</taxon>
        <taxon>Pseudomonadati</taxon>
        <taxon>Bacteroidota</taxon>
        <taxon>Cytophagia</taxon>
        <taxon>Cytophagales</taxon>
        <taxon>Hymenobacteraceae</taxon>
        <taxon>Rufibacter</taxon>
    </lineage>
</organism>
<reference evidence="1 2" key="1">
    <citation type="submission" date="2019-07" db="EMBL/GenBank/DDBJ databases">
        <title>Rufibacter sp. nov., isolated from lake sediment.</title>
        <authorList>
            <person name="Qu J.-H."/>
        </authorList>
    </citation>
    <scope>NUCLEOTIDE SEQUENCE [LARGE SCALE GENOMIC DNA]</scope>
    <source>
        <strain evidence="1 2">NBS58-1</strain>
    </source>
</reference>